<dbReference type="Pfam" id="PF00072">
    <property type="entry name" value="Response_reg"/>
    <property type="match status" value="1"/>
</dbReference>
<evidence type="ECO:0000256" key="4">
    <source>
        <dbReference type="ARBA" id="ARBA00023163"/>
    </source>
</evidence>
<evidence type="ECO:0000256" key="3">
    <source>
        <dbReference type="ARBA" id="ARBA00023015"/>
    </source>
</evidence>
<evidence type="ECO:0000256" key="1">
    <source>
        <dbReference type="ARBA" id="ARBA00022741"/>
    </source>
</evidence>
<dbReference type="InterPro" id="IPR002078">
    <property type="entry name" value="Sigma_54_int"/>
</dbReference>
<dbReference type="Pfam" id="PF25601">
    <property type="entry name" value="AAA_lid_14"/>
    <property type="match status" value="1"/>
</dbReference>
<gene>
    <name evidence="8" type="ORF">H8D96_14575</name>
</gene>
<comment type="caution">
    <text evidence="8">The sequence shown here is derived from an EMBL/GenBank/DDBJ whole genome shotgun (WGS) entry which is preliminary data.</text>
</comment>
<evidence type="ECO:0000259" key="6">
    <source>
        <dbReference type="PROSITE" id="PS50045"/>
    </source>
</evidence>
<dbReference type="GO" id="GO:0005524">
    <property type="term" value="F:ATP binding"/>
    <property type="evidence" value="ECO:0007669"/>
    <property type="project" value="UniProtKB-KW"/>
</dbReference>
<dbReference type="SUPFAM" id="SSF52540">
    <property type="entry name" value="P-loop containing nucleoside triphosphate hydrolases"/>
    <property type="match status" value="1"/>
</dbReference>
<dbReference type="CDD" id="cd00009">
    <property type="entry name" value="AAA"/>
    <property type="match status" value="1"/>
</dbReference>
<dbReference type="PROSITE" id="PS50110">
    <property type="entry name" value="RESPONSE_REGULATORY"/>
    <property type="match status" value="1"/>
</dbReference>
<dbReference type="InterPro" id="IPR058031">
    <property type="entry name" value="AAA_lid_NorR"/>
</dbReference>
<keyword evidence="4" id="KW-0804">Transcription</keyword>
<dbReference type="Pfam" id="PF00158">
    <property type="entry name" value="Sigma54_activat"/>
    <property type="match status" value="1"/>
</dbReference>
<dbReference type="Gene3D" id="3.40.50.2300">
    <property type="match status" value="1"/>
</dbReference>
<dbReference type="InterPro" id="IPR027417">
    <property type="entry name" value="P-loop_NTPase"/>
</dbReference>
<sequence length="465" mass="53143">MNVLVISYAQDVIRLISKALSDKVVVEHTETVSTAIQIHKQNPFDLIFTDLNHLQAEISTDNFSETIQPFKKSNPHVKLVVLSSKKDIRKAVLAIKNGAEDYLTHPIDEEEVRLVFTSIGNMRVKDLELDYLRDRFWKTDWMDIIRSRNPVMREIFQHIRSVAPTIATVLLLGETGTGKGLLAQLIHRHSLRNEKPFIAIHCGAIPDTLLESELFGHEKGAFTGADRKKLGKFEMARGGTIFLDEIGTITTPAQIKLLQVLQDGTFSRVGGTEQLNTDARIIAATNADLKQLTEKGLFRKDLYYRLNIFPIEIPTLRDRLEDLPYIIDMFLSNLNAKYGKGINRLHPAVKEGFKTYDWPGNIRELQNILERAYILENSDMLDLQNFPPDLVLITPYIETLPDKEELSLTQARQIATQEFERSYLKKLLKQCKGKIDLSAKKAQITTRQLNRLMTRHGIRKNDFKV</sequence>
<keyword evidence="1" id="KW-0547">Nucleotide-binding</keyword>
<dbReference type="PROSITE" id="PS00675">
    <property type="entry name" value="SIGMA54_INTERACT_1"/>
    <property type="match status" value="1"/>
</dbReference>
<feature type="domain" description="Response regulatory" evidence="7">
    <location>
        <begin position="2"/>
        <end position="120"/>
    </location>
</feature>
<protein>
    <submittedName>
        <fullName evidence="8">Sigma-54-dependent Fis family transcriptional regulator</fullName>
    </submittedName>
</protein>
<feature type="domain" description="Sigma-54 factor interaction" evidence="6">
    <location>
        <begin position="145"/>
        <end position="374"/>
    </location>
</feature>
<dbReference type="SUPFAM" id="SSF52172">
    <property type="entry name" value="CheY-like"/>
    <property type="match status" value="1"/>
</dbReference>
<dbReference type="EMBL" id="JACNIG010000271">
    <property type="protein sequence ID" value="MBC8433130.1"/>
    <property type="molecule type" value="Genomic_DNA"/>
</dbReference>
<evidence type="ECO:0000256" key="2">
    <source>
        <dbReference type="ARBA" id="ARBA00022840"/>
    </source>
</evidence>
<dbReference type="PROSITE" id="PS00688">
    <property type="entry name" value="SIGMA54_INTERACT_3"/>
    <property type="match status" value="1"/>
</dbReference>
<evidence type="ECO:0000256" key="5">
    <source>
        <dbReference type="PROSITE-ProRule" id="PRU00169"/>
    </source>
</evidence>
<accession>A0A8J6TT90</accession>
<dbReference type="Proteomes" id="UP000605201">
    <property type="component" value="Unassembled WGS sequence"/>
</dbReference>
<dbReference type="FunFam" id="3.40.50.300:FF:000006">
    <property type="entry name" value="DNA-binding transcriptional regulator NtrC"/>
    <property type="match status" value="1"/>
</dbReference>
<keyword evidence="5" id="KW-0597">Phosphoprotein</keyword>
<feature type="modified residue" description="4-aspartylphosphate" evidence="5">
    <location>
        <position position="50"/>
    </location>
</feature>
<dbReference type="InterPro" id="IPR001789">
    <property type="entry name" value="Sig_transdc_resp-reg_receiver"/>
</dbReference>
<proteinExistence type="predicted"/>
<dbReference type="PANTHER" id="PTHR32071">
    <property type="entry name" value="TRANSCRIPTIONAL REGULATORY PROTEIN"/>
    <property type="match status" value="1"/>
</dbReference>
<dbReference type="InterPro" id="IPR011006">
    <property type="entry name" value="CheY-like_superfamily"/>
</dbReference>
<dbReference type="GO" id="GO:0000160">
    <property type="term" value="P:phosphorelay signal transduction system"/>
    <property type="evidence" value="ECO:0007669"/>
    <property type="project" value="InterPro"/>
</dbReference>
<dbReference type="Gene3D" id="3.40.50.300">
    <property type="entry name" value="P-loop containing nucleotide triphosphate hydrolases"/>
    <property type="match status" value="1"/>
</dbReference>
<name>A0A8J6TT90_9BACT</name>
<dbReference type="PROSITE" id="PS50045">
    <property type="entry name" value="SIGMA54_INTERACT_4"/>
    <property type="match status" value="1"/>
</dbReference>
<dbReference type="GO" id="GO:0006355">
    <property type="term" value="P:regulation of DNA-templated transcription"/>
    <property type="evidence" value="ECO:0007669"/>
    <property type="project" value="InterPro"/>
</dbReference>
<reference evidence="8 9" key="1">
    <citation type="submission" date="2020-08" db="EMBL/GenBank/DDBJ databases">
        <title>Bridging the membrane lipid divide: bacteria of the FCB group superphylum have the potential to synthesize archaeal ether lipids.</title>
        <authorList>
            <person name="Villanueva L."/>
            <person name="Von Meijenfeldt F.A.B."/>
            <person name="Westbye A.B."/>
            <person name="Yadav S."/>
            <person name="Hopmans E.C."/>
            <person name="Dutilh B.E."/>
            <person name="Sinninghe Damste J.S."/>
        </authorList>
    </citation>
    <scope>NUCLEOTIDE SEQUENCE [LARGE SCALE GENOMIC DNA]</scope>
    <source>
        <strain evidence="8">NIOZ-UU17</strain>
    </source>
</reference>
<organism evidence="8 9">
    <name type="scientific">Candidatus Desulfatibia vada</name>
    <dbReference type="NCBI Taxonomy" id="2841696"/>
    <lineage>
        <taxon>Bacteria</taxon>
        <taxon>Pseudomonadati</taxon>
        <taxon>Thermodesulfobacteriota</taxon>
        <taxon>Desulfobacteria</taxon>
        <taxon>Desulfobacterales</taxon>
        <taxon>Desulfobacterales incertae sedis</taxon>
        <taxon>Candidatus Desulfatibia</taxon>
    </lineage>
</organism>
<dbReference type="InterPro" id="IPR025944">
    <property type="entry name" value="Sigma_54_int_dom_CS"/>
</dbReference>
<dbReference type="InterPro" id="IPR003593">
    <property type="entry name" value="AAA+_ATPase"/>
</dbReference>
<dbReference type="SMART" id="SM00448">
    <property type="entry name" value="REC"/>
    <property type="match status" value="1"/>
</dbReference>
<evidence type="ECO:0000313" key="9">
    <source>
        <dbReference type="Proteomes" id="UP000605201"/>
    </source>
</evidence>
<dbReference type="Gene3D" id="1.10.8.60">
    <property type="match status" value="1"/>
</dbReference>
<evidence type="ECO:0000259" key="7">
    <source>
        <dbReference type="PROSITE" id="PS50110"/>
    </source>
</evidence>
<dbReference type="InterPro" id="IPR025662">
    <property type="entry name" value="Sigma_54_int_dom_ATP-bd_1"/>
</dbReference>
<keyword evidence="2" id="KW-0067">ATP-binding</keyword>
<keyword evidence="3" id="KW-0805">Transcription regulation</keyword>
<dbReference type="Gene3D" id="1.10.10.60">
    <property type="entry name" value="Homeodomain-like"/>
    <property type="match status" value="1"/>
</dbReference>
<evidence type="ECO:0000313" key="8">
    <source>
        <dbReference type="EMBL" id="MBC8433130.1"/>
    </source>
</evidence>
<dbReference type="SMART" id="SM00382">
    <property type="entry name" value="AAA"/>
    <property type="match status" value="1"/>
</dbReference>
<dbReference type="AlphaFoldDB" id="A0A8J6TT90"/>